<keyword evidence="6" id="KW-0804">Transcription</keyword>
<dbReference type="InterPro" id="IPR036390">
    <property type="entry name" value="WH_DNA-bd_sf"/>
</dbReference>
<comment type="caution">
    <text evidence="9">The sequence shown here is derived from an EMBL/GenBank/DDBJ whole genome shotgun (WGS) entry which is preliminary data.</text>
</comment>
<dbReference type="GO" id="GO:0045892">
    <property type="term" value="P:negative regulation of DNA-templated transcription"/>
    <property type="evidence" value="ECO:0007669"/>
    <property type="project" value="TreeGrafter"/>
</dbReference>
<organism evidence="9 10">
    <name type="scientific">Candidatus Monoglobus merdigallinarum</name>
    <dbReference type="NCBI Taxonomy" id="2838698"/>
    <lineage>
        <taxon>Bacteria</taxon>
        <taxon>Bacillati</taxon>
        <taxon>Bacillota</taxon>
        <taxon>Clostridia</taxon>
        <taxon>Monoglobales</taxon>
        <taxon>Monoglobaceae</taxon>
        <taxon>Monoglobus</taxon>
    </lineage>
</organism>
<evidence type="ECO:0000256" key="8">
    <source>
        <dbReference type="PIRSR" id="PIRSR602481-2"/>
    </source>
</evidence>
<evidence type="ECO:0000313" key="10">
    <source>
        <dbReference type="Proteomes" id="UP000824162"/>
    </source>
</evidence>
<dbReference type="PANTHER" id="PTHR33202">
    <property type="entry name" value="ZINC UPTAKE REGULATION PROTEIN"/>
    <property type="match status" value="1"/>
</dbReference>
<evidence type="ECO:0000256" key="7">
    <source>
        <dbReference type="PIRSR" id="PIRSR602481-1"/>
    </source>
</evidence>
<keyword evidence="4" id="KW-0805">Transcription regulation</keyword>
<feature type="binding site" evidence="7">
    <location>
        <position position="122"/>
    </location>
    <ligand>
        <name>Zn(2+)</name>
        <dbReference type="ChEBI" id="CHEBI:29105"/>
    </ligand>
</feature>
<evidence type="ECO:0000256" key="1">
    <source>
        <dbReference type="ARBA" id="ARBA00007957"/>
    </source>
</evidence>
<keyword evidence="5" id="KW-0238">DNA-binding</keyword>
<dbReference type="Pfam" id="PF01475">
    <property type="entry name" value="FUR"/>
    <property type="match status" value="1"/>
</dbReference>
<dbReference type="InterPro" id="IPR043135">
    <property type="entry name" value="Fur_C"/>
</dbReference>
<evidence type="ECO:0000256" key="3">
    <source>
        <dbReference type="ARBA" id="ARBA00022833"/>
    </source>
</evidence>
<dbReference type="SUPFAM" id="SSF46785">
    <property type="entry name" value="Winged helix' DNA-binding domain"/>
    <property type="match status" value="1"/>
</dbReference>
<evidence type="ECO:0000256" key="4">
    <source>
        <dbReference type="ARBA" id="ARBA00023015"/>
    </source>
</evidence>
<keyword evidence="2" id="KW-0678">Repressor</keyword>
<dbReference type="GO" id="GO:0000976">
    <property type="term" value="F:transcription cis-regulatory region binding"/>
    <property type="evidence" value="ECO:0007669"/>
    <property type="project" value="TreeGrafter"/>
</dbReference>
<dbReference type="PANTHER" id="PTHR33202:SF7">
    <property type="entry name" value="FERRIC UPTAKE REGULATION PROTEIN"/>
    <property type="match status" value="1"/>
</dbReference>
<name>A0A9D1PQE5_9FIRM</name>
<evidence type="ECO:0000256" key="6">
    <source>
        <dbReference type="ARBA" id="ARBA00023163"/>
    </source>
</evidence>
<proteinExistence type="inferred from homology"/>
<comment type="similarity">
    <text evidence="1">Belongs to the Fur family.</text>
</comment>
<evidence type="ECO:0000256" key="2">
    <source>
        <dbReference type="ARBA" id="ARBA00022491"/>
    </source>
</evidence>
<dbReference type="Gene3D" id="1.10.10.10">
    <property type="entry name" value="Winged helix-like DNA-binding domain superfamily/Winged helix DNA-binding domain"/>
    <property type="match status" value="1"/>
</dbReference>
<keyword evidence="3 7" id="KW-0862">Zinc</keyword>
<feature type="binding site" evidence="8">
    <location>
        <position position="75"/>
    </location>
    <ligand>
        <name>Fe cation</name>
        <dbReference type="ChEBI" id="CHEBI:24875"/>
    </ligand>
</feature>
<dbReference type="GO" id="GO:1900376">
    <property type="term" value="P:regulation of secondary metabolite biosynthetic process"/>
    <property type="evidence" value="ECO:0007669"/>
    <property type="project" value="TreeGrafter"/>
</dbReference>
<accession>A0A9D1PQE5</accession>
<sequence length="126" mass="14234">MKRSKQRDAVLQVLSSTTSHPTADTVYNSVRDIIPSISLGTVYRNLNVLSENGEIRRLDLGMAQSRFDYNVKPHDHFVCQNCGSVLDVMNEYDNTIDKENASNINGSINYHTLVFYGICDKCSKEK</sequence>
<reference evidence="9" key="2">
    <citation type="submission" date="2021-04" db="EMBL/GenBank/DDBJ databases">
        <authorList>
            <person name="Gilroy R."/>
        </authorList>
    </citation>
    <scope>NUCLEOTIDE SEQUENCE</scope>
    <source>
        <strain evidence="9">5790</strain>
    </source>
</reference>
<comment type="cofactor">
    <cofactor evidence="8">
        <name>Mn(2+)</name>
        <dbReference type="ChEBI" id="CHEBI:29035"/>
    </cofactor>
    <cofactor evidence="8">
        <name>Fe(2+)</name>
        <dbReference type="ChEBI" id="CHEBI:29033"/>
    </cofactor>
    <text evidence="8">Binds 1 Mn(2+) or Fe(2+) ion per subunit.</text>
</comment>
<dbReference type="AlphaFoldDB" id="A0A9D1PQE5"/>
<dbReference type="GO" id="GO:0003700">
    <property type="term" value="F:DNA-binding transcription factor activity"/>
    <property type="evidence" value="ECO:0007669"/>
    <property type="project" value="InterPro"/>
</dbReference>
<protein>
    <submittedName>
        <fullName evidence="9">Transcriptional repressor</fullName>
    </submittedName>
</protein>
<reference evidence="9" key="1">
    <citation type="journal article" date="2021" name="PeerJ">
        <title>Extensive microbial diversity within the chicken gut microbiome revealed by metagenomics and culture.</title>
        <authorList>
            <person name="Gilroy R."/>
            <person name="Ravi A."/>
            <person name="Getino M."/>
            <person name="Pursley I."/>
            <person name="Horton D.L."/>
            <person name="Alikhan N.F."/>
            <person name="Baker D."/>
            <person name="Gharbi K."/>
            <person name="Hall N."/>
            <person name="Watson M."/>
            <person name="Adriaenssens E.M."/>
            <person name="Foster-Nyarko E."/>
            <person name="Jarju S."/>
            <person name="Secka A."/>
            <person name="Antonio M."/>
            <person name="Oren A."/>
            <person name="Chaudhuri R.R."/>
            <person name="La Ragione R."/>
            <person name="Hildebrand F."/>
            <person name="Pallen M.J."/>
        </authorList>
    </citation>
    <scope>NUCLEOTIDE SEQUENCE</scope>
    <source>
        <strain evidence="9">5790</strain>
    </source>
</reference>
<dbReference type="GO" id="GO:0008270">
    <property type="term" value="F:zinc ion binding"/>
    <property type="evidence" value="ECO:0007669"/>
    <property type="project" value="TreeGrafter"/>
</dbReference>
<gene>
    <name evidence="9" type="ORF">H9900_02995</name>
</gene>
<evidence type="ECO:0000256" key="5">
    <source>
        <dbReference type="ARBA" id="ARBA00023125"/>
    </source>
</evidence>
<feature type="binding site" evidence="7">
    <location>
        <position position="82"/>
    </location>
    <ligand>
        <name>Zn(2+)</name>
        <dbReference type="ChEBI" id="CHEBI:29105"/>
    </ligand>
</feature>
<feature type="binding site" evidence="7">
    <location>
        <position position="119"/>
    </location>
    <ligand>
        <name>Zn(2+)</name>
        <dbReference type="ChEBI" id="CHEBI:29105"/>
    </ligand>
</feature>
<feature type="binding site" evidence="8">
    <location>
        <position position="111"/>
    </location>
    <ligand>
        <name>Fe cation</name>
        <dbReference type="ChEBI" id="CHEBI:24875"/>
    </ligand>
</feature>
<dbReference type="EMBL" id="DXIJ01000058">
    <property type="protein sequence ID" value="HIV85760.1"/>
    <property type="molecule type" value="Genomic_DNA"/>
</dbReference>
<comment type="cofactor">
    <cofactor evidence="7">
        <name>Zn(2+)</name>
        <dbReference type="ChEBI" id="CHEBI:29105"/>
    </cofactor>
    <text evidence="7">Binds 1 zinc ion per subunit.</text>
</comment>
<dbReference type="InterPro" id="IPR036388">
    <property type="entry name" value="WH-like_DNA-bd_sf"/>
</dbReference>
<dbReference type="Gene3D" id="3.30.1490.190">
    <property type="match status" value="1"/>
</dbReference>
<dbReference type="InterPro" id="IPR002481">
    <property type="entry name" value="FUR"/>
</dbReference>
<dbReference type="CDD" id="cd07153">
    <property type="entry name" value="Fur_like"/>
    <property type="match status" value="1"/>
</dbReference>
<feature type="binding site" evidence="7">
    <location>
        <position position="79"/>
    </location>
    <ligand>
        <name>Zn(2+)</name>
        <dbReference type="ChEBI" id="CHEBI:29105"/>
    </ligand>
</feature>
<dbReference type="Proteomes" id="UP000824162">
    <property type="component" value="Unassembled WGS sequence"/>
</dbReference>
<keyword evidence="8" id="KW-0408">Iron</keyword>
<evidence type="ECO:0000313" key="9">
    <source>
        <dbReference type="EMBL" id="HIV85760.1"/>
    </source>
</evidence>
<keyword evidence="7" id="KW-0479">Metal-binding</keyword>